<evidence type="ECO:0000256" key="6">
    <source>
        <dbReference type="ARBA" id="ARBA00023136"/>
    </source>
</evidence>
<organism evidence="9 10">
    <name type="scientific">Polypterus senegalus</name>
    <name type="common">Senegal bichir</name>
    <dbReference type="NCBI Taxonomy" id="55291"/>
    <lineage>
        <taxon>Eukaryota</taxon>
        <taxon>Metazoa</taxon>
        <taxon>Chordata</taxon>
        <taxon>Craniata</taxon>
        <taxon>Vertebrata</taxon>
        <taxon>Euteleostomi</taxon>
        <taxon>Actinopterygii</taxon>
        <taxon>Polypteriformes</taxon>
        <taxon>Polypteridae</taxon>
        <taxon>Polypterus</taxon>
    </lineage>
</organism>
<dbReference type="GO" id="GO:0006897">
    <property type="term" value="P:endocytosis"/>
    <property type="evidence" value="ECO:0007669"/>
    <property type="project" value="UniProtKB-KW"/>
</dbReference>
<dbReference type="InterPro" id="IPR036168">
    <property type="entry name" value="AP2_Mu_C_sf"/>
</dbReference>
<dbReference type="PROSITE" id="PS51072">
    <property type="entry name" value="MHD"/>
    <property type="match status" value="1"/>
</dbReference>
<dbReference type="AlphaFoldDB" id="A0A8X7XAX3"/>
<evidence type="ECO:0000256" key="7">
    <source>
        <dbReference type="ARBA" id="ARBA00023176"/>
    </source>
</evidence>
<dbReference type="GO" id="GO:0030131">
    <property type="term" value="C:clathrin adaptor complex"/>
    <property type="evidence" value="ECO:0007669"/>
    <property type="project" value="InterPro"/>
</dbReference>
<dbReference type="InterPro" id="IPR050431">
    <property type="entry name" value="Adaptor_comp_med_subunit"/>
</dbReference>
<dbReference type="GO" id="GO:0005905">
    <property type="term" value="C:clathrin-coated pit"/>
    <property type="evidence" value="ECO:0007669"/>
    <property type="project" value="UniProtKB-KW"/>
</dbReference>
<comment type="similarity">
    <text evidence="2">Belongs to the adaptor complexes medium subunit family.</text>
</comment>
<dbReference type="EMBL" id="JAATIS010003638">
    <property type="protein sequence ID" value="KAG2464314.1"/>
    <property type="molecule type" value="Genomic_DNA"/>
</dbReference>
<accession>A0A8X7XAX3</accession>
<evidence type="ECO:0000313" key="9">
    <source>
        <dbReference type="EMBL" id="KAG2464314.1"/>
    </source>
</evidence>
<dbReference type="Proteomes" id="UP000886611">
    <property type="component" value="Unassembled WGS sequence"/>
</dbReference>
<proteinExistence type="inferred from homology"/>
<feature type="domain" description="MHD" evidence="8">
    <location>
        <begin position="259"/>
        <end position="524"/>
    </location>
</feature>
<comment type="subcellular location">
    <subcellularLocation>
        <location evidence="1">Membrane</location>
        <location evidence="1">Coated pit</location>
        <topology evidence="1">Peripheral membrane protein</topology>
        <orientation evidence="1">Cytoplasmic side</orientation>
    </subcellularLocation>
</comment>
<dbReference type="PRINTS" id="PR00314">
    <property type="entry name" value="CLATHRINADPT"/>
</dbReference>
<evidence type="ECO:0000256" key="2">
    <source>
        <dbReference type="ARBA" id="ARBA00005324"/>
    </source>
</evidence>
<keyword evidence="4" id="KW-0254">Endocytosis</keyword>
<dbReference type="FunFam" id="3.30.450.60:FF:000002">
    <property type="entry name" value="AP-2 complex subunit mu, putative"/>
    <property type="match status" value="1"/>
</dbReference>
<dbReference type="InterPro" id="IPR011012">
    <property type="entry name" value="Longin-like_dom_sf"/>
</dbReference>
<evidence type="ECO:0000256" key="3">
    <source>
        <dbReference type="ARBA" id="ARBA00022448"/>
    </source>
</evidence>
<protein>
    <submittedName>
        <fullName evidence="9">AP2M1 protein</fullName>
    </submittedName>
</protein>
<sequence length="544" mass="62918">MWQLVPRPTCQVVCLPMVKSSLMEDHRNHGKRGPFIGLAGEQRFSRGMAKWGGSLMDEVSRTLKISKSYYERQEKRAKEAGIHDGLKPLDIFFTMIGGLFIFNHDGEVLISRSYRKGIGWKAIDAFRVNVIHSRLPVRSPVTYIAGTSFFHIRRSNVWLAAATKHNISATMVFEVLYKMCDIMTDVFTKINEENVKKNFVLIYGLLDEILDFGYPQHCGPEELKNVVLQHESKEEQTQTYSHEETGHCLGRRDIVKYRRNEIYIDVLESVNLLMSPRGQILNVNVFGRVVMKCFLNGLPICKLGINERTDIALQETESSNETRRRRRKKTVTIDHCSFHPCVRLLAFDTFRTIVFMPPDGQFELMRYRTSLNVILPFRLIPWVREVDRTKVEIRVIIKCNFRPSLRAQKVEIRIPTPLNTSGVHIMCMKGKAKYKASENVIVWRFNKIAGLKVSQCSADIDLLPMKESKKWVQPPVSMSFEVPFAPSGMRIHYLNVSEARLNYAEQEVIKWVRYHGQSGIYETRCSYLDVNGRRKEEPDFCCHA</sequence>
<keyword evidence="5" id="KW-0653">Protein transport</keyword>
<evidence type="ECO:0000256" key="5">
    <source>
        <dbReference type="ARBA" id="ARBA00022927"/>
    </source>
</evidence>
<dbReference type="SUPFAM" id="SSF64356">
    <property type="entry name" value="SNARE-like"/>
    <property type="match status" value="1"/>
</dbReference>
<dbReference type="CDD" id="cd09251">
    <property type="entry name" value="AP-2_Mu2_Cterm"/>
    <property type="match status" value="1"/>
</dbReference>
<dbReference type="InterPro" id="IPR043532">
    <property type="entry name" value="AP2_Mu_N"/>
</dbReference>
<dbReference type="InterPro" id="IPR043512">
    <property type="entry name" value="Mu2_C"/>
</dbReference>
<feature type="non-terminal residue" evidence="9">
    <location>
        <position position="544"/>
    </location>
</feature>
<dbReference type="InterPro" id="IPR028565">
    <property type="entry name" value="MHD"/>
</dbReference>
<keyword evidence="7" id="KW-0168">Coated pit</keyword>
<keyword evidence="3" id="KW-0813">Transport</keyword>
<dbReference type="PANTHER" id="PTHR10529">
    <property type="entry name" value="AP COMPLEX SUBUNIT MU"/>
    <property type="match status" value="1"/>
</dbReference>
<feature type="non-terminal residue" evidence="9">
    <location>
        <position position="1"/>
    </location>
</feature>
<dbReference type="SUPFAM" id="SSF49447">
    <property type="entry name" value="Second domain of Mu2 adaptin subunit (ap50) of ap2 adaptor"/>
    <property type="match status" value="1"/>
</dbReference>
<dbReference type="CDD" id="cd14836">
    <property type="entry name" value="AP2_Mu_N"/>
    <property type="match status" value="1"/>
</dbReference>
<evidence type="ECO:0000256" key="1">
    <source>
        <dbReference type="ARBA" id="ARBA00004277"/>
    </source>
</evidence>
<gene>
    <name evidence="9" type="primary">Ap2m1_1</name>
    <name evidence="9" type="ORF">GTO96_0002556</name>
</gene>
<keyword evidence="6" id="KW-0472">Membrane</keyword>
<evidence type="ECO:0000256" key="4">
    <source>
        <dbReference type="ARBA" id="ARBA00022583"/>
    </source>
</evidence>
<name>A0A8X7XAX3_POLSE</name>
<dbReference type="GO" id="GO:0006886">
    <property type="term" value="P:intracellular protein transport"/>
    <property type="evidence" value="ECO:0007669"/>
    <property type="project" value="InterPro"/>
</dbReference>
<dbReference type="InterPro" id="IPR001392">
    <property type="entry name" value="Clathrin_mu"/>
</dbReference>
<dbReference type="Gene3D" id="3.30.450.60">
    <property type="match status" value="1"/>
</dbReference>
<keyword evidence="10" id="KW-1185">Reference proteome</keyword>
<dbReference type="Gene3D" id="2.60.40.1170">
    <property type="entry name" value="Mu homology domain, subdomain B"/>
    <property type="match status" value="2"/>
</dbReference>
<reference evidence="9 10" key="1">
    <citation type="journal article" date="2021" name="Cell">
        <title>Tracing the genetic footprints of vertebrate landing in non-teleost ray-finned fishes.</title>
        <authorList>
            <person name="Bi X."/>
            <person name="Wang K."/>
            <person name="Yang L."/>
            <person name="Pan H."/>
            <person name="Jiang H."/>
            <person name="Wei Q."/>
            <person name="Fang M."/>
            <person name="Yu H."/>
            <person name="Zhu C."/>
            <person name="Cai Y."/>
            <person name="He Y."/>
            <person name="Gan X."/>
            <person name="Zeng H."/>
            <person name="Yu D."/>
            <person name="Zhu Y."/>
            <person name="Jiang H."/>
            <person name="Qiu Q."/>
            <person name="Yang H."/>
            <person name="Zhang Y.E."/>
            <person name="Wang W."/>
            <person name="Zhu M."/>
            <person name="He S."/>
            <person name="Zhang G."/>
        </authorList>
    </citation>
    <scope>NUCLEOTIDE SEQUENCE [LARGE SCALE GENOMIC DNA]</scope>
    <source>
        <strain evidence="9">Bchr_013</strain>
    </source>
</reference>
<dbReference type="Pfam" id="PF00928">
    <property type="entry name" value="Adap_comp_sub"/>
    <property type="match status" value="1"/>
</dbReference>
<evidence type="ECO:0000259" key="8">
    <source>
        <dbReference type="PROSITE" id="PS51072"/>
    </source>
</evidence>
<evidence type="ECO:0000313" key="10">
    <source>
        <dbReference type="Proteomes" id="UP000886611"/>
    </source>
</evidence>
<comment type="caution">
    <text evidence="9">The sequence shown here is derived from an EMBL/GenBank/DDBJ whole genome shotgun (WGS) entry which is preliminary data.</text>
</comment>